<dbReference type="SUPFAM" id="SSF49599">
    <property type="entry name" value="TRAF domain-like"/>
    <property type="match status" value="1"/>
</dbReference>
<evidence type="ECO:0000256" key="1">
    <source>
        <dbReference type="ARBA" id="ARBA00000707"/>
    </source>
</evidence>
<name>A0A5B8MC37_9CHLO</name>
<dbReference type="GO" id="GO:0006508">
    <property type="term" value="P:proteolysis"/>
    <property type="evidence" value="ECO:0007669"/>
    <property type="project" value="UniProtKB-KW"/>
</dbReference>
<dbReference type="InterPro" id="IPR029346">
    <property type="entry name" value="USP_C"/>
</dbReference>
<gene>
    <name evidence="11" type="ORF">A3770_01p05660</name>
</gene>
<evidence type="ECO:0000256" key="6">
    <source>
        <dbReference type="ARBA" id="ARBA00022801"/>
    </source>
</evidence>
<dbReference type="GO" id="GO:0005634">
    <property type="term" value="C:nucleus"/>
    <property type="evidence" value="ECO:0007669"/>
    <property type="project" value="UniProtKB-ARBA"/>
</dbReference>
<dbReference type="InterPro" id="IPR002083">
    <property type="entry name" value="MATH/TRAF_dom"/>
</dbReference>
<comment type="catalytic activity">
    <reaction evidence="1">
        <text>Thiol-dependent hydrolysis of ester, thioester, amide, peptide and isopeptide bonds formed by the C-terminal Gly of ubiquitin (a 76-residue protein attached to proteins as an intracellular targeting signal).</text>
        <dbReference type="EC" id="3.4.19.12"/>
    </reaction>
</comment>
<evidence type="ECO:0000256" key="8">
    <source>
        <dbReference type="SAM" id="MobiDB-lite"/>
    </source>
</evidence>
<dbReference type="PROSITE" id="PS00973">
    <property type="entry name" value="USP_2"/>
    <property type="match status" value="1"/>
</dbReference>
<evidence type="ECO:0000259" key="9">
    <source>
        <dbReference type="PROSITE" id="PS50144"/>
    </source>
</evidence>
<organism evidence="11 12">
    <name type="scientific">Chloropicon primus</name>
    <dbReference type="NCBI Taxonomy" id="1764295"/>
    <lineage>
        <taxon>Eukaryota</taxon>
        <taxon>Viridiplantae</taxon>
        <taxon>Chlorophyta</taxon>
        <taxon>Chloropicophyceae</taxon>
        <taxon>Chloropicales</taxon>
        <taxon>Chloropicaceae</taxon>
        <taxon>Chloropicon</taxon>
    </lineage>
</organism>
<dbReference type="EC" id="3.4.19.12" evidence="3"/>
<reference evidence="11 12" key="1">
    <citation type="submission" date="2018-07" db="EMBL/GenBank/DDBJ databases">
        <title>The complete nuclear genome of the prasinophyte Chloropicon primus (CCMP1205).</title>
        <authorList>
            <person name="Pombert J.-F."/>
            <person name="Otis C."/>
            <person name="Turmel M."/>
            <person name="Lemieux C."/>
        </authorList>
    </citation>
    <scope>NUCLEOTIDE SEQUENCE [LARGE SCALE GENOMIC DNA]</scope>
    <source>
        <strain evidence="11 12">CCMP1205</strain>
    </source>
</reference>
<keyword evidence="12" id="KW-1185">Reference proteome</keyword>
<dbReference type="Gene3D" id="3.10.20.90">
    <property type="entry name" value="Phosphatidylinositol 3-kinase Catalytic Subunit, Chain A, domain 1"/>
    <property type="match status" value="2"/>
</dbReference>
<dbReference type="Proteomes" id="UP000316726">
    <property type="component" value="Chromosome 1"/>
</dbReference>
<dbReference type="STRING" id="1764295.A0A5B8MC37"/>
<proteinExistence type="inferred from homology"/>
<dbReference type="OrthoDB" id="289038at2759"/>
<dbReference type="InterPro" id="IPR001394">
    <property type="entry name" value="Peptidase_C19_UCH"/>
</dbReference>
<dbReference type="Gene3D" id="2.60.210.10">
    <property type="entry name" value="Apoptosis, Tumor Necrosis Factor Receptor Associated Protein 2, Chain A"/>
    <property type="match status" value="1"/>
</dbReference>
<protein>
    <recommendedName>
        <fullName evidence="3">ubiquitinyl hydrolase 1</fullName>
        <ecNumber evidence="3">3.4.19.12</ecNumber>
    </recommendedName>
</protein>
<dbReference type="InterPro" id="IPR038765">
    <property type="entry name" value="Papain-like_cys_pep_sf"/>
</dbReference>
<dbReference type="PANTHER" id="PTHR24006">
    <property type="entry name" value="UBIQUITIN CARBOXYL-TERMINAL HYDROLASE"/>
    <property type="match status" value="1"/>
</dbReference>
<dbReference type="SMART" id="SM00061">
    <property type="entry name" value="MATH"/>
    <property type="match status" value="1"/>
</dbReference>
<evidence type="ECO:0000256" key="7">
    <source>
        <dbReference type="ARBA" id="ARBA00022807"/>
    </source>
</evidence>
<sequence length="1121" mass="130797">MPRDGGQAMETDASSPTRVQGTLSSQEDAASLVNEGEEEVVVKEEAEDMELEAKEDPLEGTHIWKIENFSLLDDKKVYSDNFLIGGYKWRLLIFPKGNGCEFLSLYLDVADSDMLPYNWSRSASFTLSVLNQYNPDMSHRKDSTHLFNGKESDWGFTQFMSLENIYAPEKGYLVDDALTIEAKVKVRTEDNYFSYDSRKETGHVGLKNQGATCYMNSLLQTLFHLPYFRKAVYHMPTSSDDYSNKSLPLALQSLFYKVQFNPTAVATKDLTRSFGWDSMDAFTQHDVQELNRVLCEKLEEKMKGTRVENTIQHLFEGHVVNYIECINVDYKSTRKESFMDLQLDVKGCKNVYDSFEKYVEVETLEGDNKYQAEGHGLQDARKGVLFQDFPPVLQLQLKRFEYDFVHDMMVKINERYEFPEKLDLDRDDFKYMTKDSDRSLKNQYSLYSVLVHSGGVHGGHYYAFIRPDGKQWLKFDDEKVTKVEPSVALEEQFGGNGTETGYGNNVPIKTQMRFSNAYMLVYIRDSDRDHILCDVTKDDIAQHLRERLDKEQEEKEKRKKEKQEAHLYTYVRIATDKDLTAQVGQHTYFDLVDFHHPDILNLRIPKKEPFTEVKRQVEAQLGVPESKQRYWMWSTRENQTYRPSKVYGPEDENTKLVDLTLKDSRMEMGKSYLNLFLETPTKDDPHGELPPLRVDKTMMLFFKLFDAETQTLSYVGRTFAVDSDKVRDLTPKMCNFAGYSLDEELIAFEEIKFEPVVMCERLERHNTLKKCQLESGDIICFQKDTQMTGPAAKYHPLLDEFMSYIKNRQIVHFTKLDNHSEVIELELSKLNTYNEVTEALAAKIELDDPTKIRLTSHNCYSNGPRPHPLKYQGVEKLSEMLTHYNQLADKLYYEILDIPLFELEKLKSLKIAFHGEAGEEVETYTLRLPKDSKVEEALQELRRRIPNAGSKQLRLVEIFYHKIYKTYDENDKIDSINDQYWTLRAEAVSEEERNMGPTDKLIHVYHFTTKDQISGNTTPIHNFGDPFFFVVREGETVLQVKERIKAKLNVPDEEFLKWKIAYCSLSRPEYLKDDDIVISRFMRRDNGPWEHYLGLEHEDKNRRSRTKNQSSYYDKAIKIYG</sequence>
<dbReference type="EMBL" id="CP031034">
    <property type="protein sequence ID" value="QDZ18048.1"/>
    <property type="molecule type" value="Genomic_DNA"/>
</dbReference>
<dbReference type="FunFam" id="3.90.70.10:FF:000044">
    <property type="entry name" value="Ubiquitin carboxyl-terminal hydrolase 13"/>
    <property type="match status" value="1"/>
</dbReference>
<evidence type="ECO:0000259" key="10">
    <source>
        <dbReference type="PROSITE" id="PS50235"/>
    </source>
</evidence>
<dbReference type="InterPro" id="IPR008974">
    <property type="entry name" value="TRAF-like"/>
</dbReference>
<keyword evidence="7" id="KW-0788">Thiol protease</keyword>
<dbReference type="PANTHER" id="PTHR24006:SF644">
    <property type="entry name" value="UBIQUITIN CARBOXYL-TERMINAL HYDROLASE 7"/>
    <property type="match status" value="1"/>
</dbReference>
<evidence type="ECO:0000256" key="3">
    <source>
        <dbReference type="ARBA" id="ARBA00012759"/>
    </source>
</evidence>
<dbReference type="AlphaFoldDB" id="A0A5B8MC37"/>
<feature type="region of interest" description="Disordered" evidence="8">
    <location>
        <begin position="1"/>
        <end position="42"/>
    </location>
</feature>
<dbReference type="InterPro" id="IPR018200">
    <property type="entry name" value="USP_CS"/>
</dbReference>
<comment type="similarity">
    <text evidence="2">Belongs to the peptidase C19 family.</text>
</comment>
<keyword evidence="4" id="KW-0645">Protease</keyword>
<dbReference type="Pfam" id="PF22486">
    <property type="entry name" value="MATH_2"/>
    <property type="match status" value="1"/>
</dbReference>
<evidence type="ECO:0000256" key="5">
    <source>
        <dbReference type="ARBA" id="ARBA00022786"/>
    </source>
</evidence>
<dbReference type="CDD" id="cd02659">
    <property type="entry name" value="peptidase_C19C"/>
    <property type="match status" value="1"/>
</dbReference>
<dbReference type="PROSITE" id="PS50144">
    <property type="entry name" value="MATH"/>
    <property type="match status" value="1"/>
</dbReference>
<dbReference type="InterPro" id="IPR050164">
    <property type="entry name" value="Peptidase_C19"/>
</dbReference>
<evidence type="ECO:0000256" key="2">
    <source>
        <dbReference type="ARBA" id="ARBA00009085"/>
    </source>
</evidence>
<feature type="domain" description="MATH" evidence="9">
    <location>
        <begin position="59"/>
        <end position="184"/>
    </location>
</feature>
<dbReference type="GO" id="GO:0016579">
    <property type="term" value="P:protein deubiquitination"/>
    <property type="evidence" value="ECO:0007669"/>
    <property type="project" value="InterPro"/>
</dbReference>
<dbReference type="FunFam" id="2.60.210.10:FF:000005">
    <property type="entry name" value="Ubiquitin carboxyl-terminal hydrolase 13"/>
    <property type="match status" value="1"/>
</dbReference>
<dbReference type="CDD" id="cd00121">
    <property type="entry name" value="MATH"/>
    <property type="match status" value="1"/>
</dbReference>
<dbReference type="GO" id="GO:0004843">
    <property type="term" value="F:cysteine-type deubiquitinase activity"/>
    <property type="evidence" value="ECO:0007669"/>
    <property type="project" value="UniProtKB-EC"/>
</dbReference>
<dbReference type="SUPFAM" id="SSF54001">
    <property type="entry name" value="Cysteine proteinases"/>
    <property type="match status" value="1"/>
</dbReference>
<dbReference type="FunFam" id="3.10.20.90:FF:000050">
    <property type="entry name" value="Ubiquitin carboxyl-terminal hydrolase 13"/>
    <property type="match status" value="1"/>
</dbReference>
<dbReference type="Pfam" id="PF14533">
    <property type="entry name" value="USP7_C2"/>
    <property type="match status" value="1"/>
</dbReference>
<dbReference type="GO" id="GO:0005829">
    <property type="term" value="C:cytosol"/>
    <property type="evidence" value="ECO:0007669"/>
    <property type="project" value="TreeGrafter"/>
</dbReference>
<dbReference type="PROSITE" id="PS00972">
    <property type="entry name" value="USP_1"/>
    <property type="match status" value="1"/>
</dbReference>
<evidence type="ECO:0000313" key="12">
    <source>
        <dbReference type="Proteomes" id="UP000316726"/>
    </source>
</evidence>
<accession>A0A5B8MC37</accession>
<dbReference type="Pfam" id="PF12436">
    <property type="entry name" value="USP7_ICP0_bdg"/>
    <property type="match status" value="1"/>
</dbReference>
<evidence type="ECO:0000313" key="11">
    <source>
        <dbReference type="EMBL" id="QDZ18048.1"/>
    </source>
</evidence>
<dbReference type="InterPro" id="IPR028889">
    <property type="entry name" value="USP"/>
</dbReference>
<dbReference type="InterPro" id="IPR024729">
    <property type="entry name" value="USP7_ICP0-binding_dom"/>
</dbReference>
<keyword evidence="6 11" id="KW-0378">Hydrolase</keyword>
<evidence type="ECO:0000256" key="4">
    <source>
        <dbReference type="ARBA" id="ARBA00022670"/>
    </source>
</evidence>
<feature type="compositionally biased region" description="Polar residues" evidence="8">
    <location>
        <begin position="12"/>
        <end position="28"/>
    </location>
</feature>
<dbReference type="Pfam" id="PF00443">
    <property type="entry name" value="UCH"/>
    <property type="match status" value="1"/>
</dbReference>
<dbReference type="PROSITE" id="PS50235">
    <property type="entry name" value="USP_3"/>
    <property type="match status" value="1"/>
</dbReference>
<dbReference type="Gene3D" id="3.90.70.10">
    <property type="entry name" value="Cysteine proteinases"/>
    <property type="match status" value="1"/>
</dbReference>
<keyword evidence="5" id="KW-0833">Ubl conjugation pathway</keyword>
<dbReference type="GO" id="GO:0031647">
    <property type="term" value="P:regulation of protein stability"/>
    <property type="evidence" value="ECO:0007669"/>
    <property type="project" value="TreeGrafter"/>
</dbReference>
<feature type="domain" description="USP" evidence="10">
    <location>
        <begin position="204"/>
        <end position="525"/>
    </location>
</feature>